<evidence type="ECO:0000256" key="4">
    <source>
        <dbReference type="ARBA" id="ARBA00022552"/>
    </source>
</evidence>
<dbReference type="SUPFAM" id="SSF88697">
    <property type="entry name" value="PUA domain-like"/>
    <property type="match status" value="1"/>
</dbReference>
<dbReference type="InterPro" id="IPR046886">
    <property type="entry name" value="RsmE_MTase_dom"/>
</dbReference>
<dbReference type="InterPro" id="IPR029026">
    <property type="entry name" value="tRNA_m1G_MTases_N"/>
</dbReference>
<dbReference type="Proteomes" id="UP000189956">
    <property type="component" value="Unassembled WGS sequence"/>
</dbReference>
<feature type="domain" description="Ribosomal RNA small subunit methyltransferase E PUA-like" evidence="12">
    <location>
        <begin position="27"/>
        <end position="69"/>
    </location>
</feature>
<comment type="function">
    <text evidence="8 10">Specifically methylates the N3 position of the uracil ring of uridine 1498 (m3U1498) in 16S rRNA. Acts on the fully assembled 30S ribosomal subunit.</text>
</comment>
<organism evidence="13 14">
    <name type="scientific">Porphyromonas cangingivalis</name>
    <dbReference type="NCBI Taxonomy" id="36874"/>
    <lineage>
        <taxon>Bacteria</taxon>
        <taxon>Pseudomonadati</taxon>
        <taxon>Bacteroidota</taxon>
        <taxon>Bacteroidia</taxon>
        <taxon>Bacteroidales</taxon>
        <taxon>Porphyromonadaceae</taxon>
        <taxon>Porphyromonas</taxon>
    </lineage>
</organism>
<evidence type="ECO:0000256" key="9">
    <source>
        <dbReference type="ARBA" id="ARBA00047944"/>
    </source>
</evidence>
<accession>A0A1T4KZL5</accession>
<dbReference type="EMBL" id="FUWL01000006">
    <property type="protein sequence ID" value="SJZ47924.1"/>
    <property type="molecule type" value="Genomic_DNA"/>
</dbReference>
<dbReference type="RefSeq" id="WP_025837335.1">
    <property type="nucleotide sequence ID" value="NZ_FUWL01000006.1"/>
</dbReference>
<evidence type="ECO:0000256" key="8">
    <source>
        <dbReference type="ARBA" id="ARBA00025699"/>
    </source>
</evidence>
<dbReference type="GO" id="GO:0070475">
    <property type="term" value="P:rRNA base methylation"/>
    <property type="evidence" value="ECO:0007669"/>
    <property type="project" value="TreeGrafter"/>
</dbReference>
<dbReference type="InterPro" id="IPR029028">
    <property type="entry name" value="Alpha/beta_knot_MTases"/>
</dbReference>
<dbReference type="Pfam" id="PF20260">
    <property type="entry name" value="PUA_4"/>
    <property type="match status" value="1"/>
</dbReference>
<gene>
    <name evidence="13" type="ORF">SAMN02745205_00944</name>
</gene>
<dbReference type="SUPFAM" id="SSF75217">
    <property type="entry name" value="alpha/beta knot"/>
    <property type="match status" value="1"/>
</dbReference>
<keyword evidence="6 10" id="KW-0808">Transferase</keyword>
<keyword evidence="5 10" id="KW-0489">Methyltransferase</keyword>
<evidence type="ECO:0000256" key="2">
    <source>
        <dbReference type="ARBA" id="ARBA00005528"/>
    </source>
</evidence>
<dbReference type="GO" id="GO:0005737">
    <property type="term" value="C:cytoplasm"/>
    <property type="evidence" value="ECO:0007669"/>
    <property type="project" value="UniProtKB-SubCell"/>
</dbReference>
<evidence type="ECO:0000256" key="1">
    <source>
        <dbReference type="ARBA" id="ARBA00004496"/>
    </source>
</evidence>
<proteinExistence type="inferred from homology"/>
<dbReference type="PIRSF" id="PIRSF015601">
    <property type="entry name" value="MTase_slr0722"/>
    <property type="match status" value="1"/>
</dbReference>
<name>A0A1T4KZL5_PORCN</name>
<dbReference type="CDD" id="cd18084">
    <property type="entry name" value="RsmE-like"/>
    <property type="match status" value="1"/>
</dbReference>
<evidence type="ECO:0000313" key="14">
    <source>
        <dbReference type="Proteomes" id="UP000189956"/>
    </source>
</evidence>
<keyword evidence="4 10" id="KW-0698">rRNA processing</keyword>
<comment type="subcellular location">
    <subcellularLocation>
        <location evidence="1 10">Cytoplasm</location>
    </subcellularLocation>
</comment>
<comment type="catalytic activity">
    <reaction evidence="9 10">
        <text>uridine(1498) in 16S rRNA + S-adenosyl-L-methionine = N(3)-methyluridine(1498) in 16S rRNA + S-adenosyl-L-homocysteine + H(+)</text>
        <dbReference type="Rhea" id="RHEA:42920"/>
        <dbReference type="Rhea" id="RHEA-COMP:10283"/>
        <dbReference type="Rhea" id="RHEA-COMP:10284"/>
        <dbReference type="ChEBI" id="CHEBI:15378"/>
        <dbReference type="ChEBI" id="CHEBI:57856"/>
        <dbReference type="ChEBI" id="CHEBI:59789"/>
        <dbReference type="ChEBI" id="CHEBI:65315"/>
        <dbReference type="ChEBI" id="CHEBI:74502"/>
        <dbReference type="EC" id="2.1.1.193"/>
    </reaction>
</comment>
<dbReference type="InterPro" id="IPR046887">
    <property type="entry name" value="RsmE_PUA-like"/>
</dbReference>
<evidence type="ECO:0000259" key="11">
    <source>
        <dbReference type="Pfam" id="PF04452"/>
    </source>
</evidence>
<evidence type="ECO:0000256" key="5">
    <source>
        <dbReference type="ARBA" id="ARBA00022603"/>
    </source>
</evidence>
<dbReference type="InterPro" id="IPR015947">
    <property type="entry name" value="PUA-like_sf"/>
</dbReference>
<evidence type="ECO:0000256" key="10">
    <source>
        <dbReference type="PIRNR" id="PIRNR015601"/>
    </source>
</evidence>
<keyword evidence="7 10" id="KW-0949">S-adenosyl-L-methionine</keyword>
<sequence length="245" mass="27717">MSKKHNNKISEDTTYFYAPEVVSTGFLPPEESAHAIRVLRLKEGDRILVTDGKGFLYEAVILSADSKGTAVAIERTVETFERTRPAVHLGIAPTKSIDRIEWMLEKLIEIGLDRISLICTDHTVRRHVNVERLQKIMISAIKQSRKLVTTEILWHDSLKDFLTTLPDNARRYIAHCDESGVRQELREAFVRGEDSVFLIGPEGDFSPKEVEAAKASGFVPVMLGKERLRTETAGLYVGFLHHLYN</sequence>
<dbReference type="EC" id="2.1.1.193" evidence="10"/>
<dbReference type="NCBIfam" id="TIGR00046">
    <property type="entry name" value="RsmE family RNA methyltransferase"/>
    <property type="match status" value="1"/>
</dbReference>
<dbReference type="Gene3D" id="3.40.1280.10">
    <property type="match status" value="1"/>
</dbReference>
<dbReference type="PANTHER" id="PTHR30027">
    <property type="entry name" value="RIBOSOMAL RNA SMALL SUBUNIT METHYLTRANSFERASE E"/>
    <property type="match status" value="1"/>
</dbReference>
<dbReference type="Gene3D" id="2.40.240.20">
    <property type="entry name" value="Hypothetical PUA domain-like, domain 1"/>
    <property type="match status" value="1"/>
</dbReference>
<evidence type="ECO:0000313" key="13">
    <source>
        <dbReference type="EMBL" id="SJZ47924.1"/>
    </source>
</evidence>
<dbReference type="PANTHER" id="PTHR30027:SF3">
    <property type="entry name" value="16S RRNA (URACIL(1498)-N(3))-METHYLTRANSFERASE"/>
    <property type="match status" value="1"/>
</dbReference>
<evidence type="ECO:0000256" key="3">
    <source>
        <dbReference type="ARBA" id="ARBA00022490"/>
    </source>
</evidence>
<dbReference type="InterPro" id="IPR006700">
    <property type="entry name" value="RsmE"/>
</dbReference>
<protein>
    <recommendedName>
        <fullName evidence="10">Ribosomal RNA small subunit methyltransferase E</fullName>
        <ecNumber evidence="10">2.1.1.193</ecNumber>
    </recommendedName>
</protein>
<evidence type="ECO:0000256" key="7">
    <source>
        <dbReference type="ARBA" id="ARBA00022691"/>
    </source>
</evidence>
<evidence type="ECO:0000256" key="6">
    <source>
        <dbReference type="ARBA" id="ARBA00022679"/>
    </source>
</evidence>
<feature type="domain" description="Ribosomal RNA small subunit methyltransferase E methyltransferase" evidence="11">
    <location>
        <begin position="85"/>
        <end position="237"/>
    </location>
</feature>
<reference evidence="13 14" key="1">
    <citation type="submission" date="2017-02" db="EMBL/GenBank/DDBJ databases">
        <authorList>
            <person name="Peterson S.W."/>
        </authorList>
    </citation>
    <scope>NUCLEOTIDE SEQUENCE [LARGE SCALE GENOMIC DNA]</scope>
    <source>
        <strain evidence="13 14">ATCC 700135</strain>
    </source>
</reference>
<dbReference type="AlphaFoldDB" id="A0A1T4KZL5"/>
<keyword evidence="3 10" id="KW-0963">Cytoplasm</keyword>
<evidence type="ECO:0000259" key="12">
    <source>
        <dbReference type="Pfam" id="PF20260"/>
    </source>
</evidence>
<comment type="similarity">
    <text evidence="2 10">Belongs to the RNA methyltransferase RsmE family.</text>
</comment>
<dbReference type="Pfam" id="PF04452">
    <property type="entry name" value="Methyltrans_RNA"/>
    <property type="match status" value="1"/>
</dbReference>
<dbReference type="GO" id="GO:0070042">
    <property type="term" value="F:rRNA (uridine-N3-)-methyltransferase activity"/>
    <property type="evidence" value="ECO:0007669"/>
    <property type="project" value="TreeGrafter"/>
</dbReference>